<feature type="compositionally biased region" description="Low complexity" evidence="6">
    <location>
        <begin position="211"/>
        <end position="228"/>
    </location>
</feature>
<keyword evidence="9" id="KW-1185">Reference proteome</keyword>
<dbReference type="PROSITE" id="PS01081">
    <property type="entry name" value="HTH_TETR_1"/>
    <property type="match status" value="1"/>
</dbReference>
<evidence type="ECO:0000313" key="9">
    <source>
        <dbReference type="Proteomes" id="UP001339911"/>
    </source>
</evidence>
<dbReference type="Gene3D" id="1.10.357.10">
    <property type="entry name" value="Tetracycline Repressor, domain 2"/>
    <property type="match status" value="1"/>
</dbReference>
<evidence type="ECO:0000256" key="2">
    <source>
        <dbReference type="ARBA" id="ARBA00023015"/>
    </source>
</evidence>
<keyword evidence="2" id="KW-0805">Transcription regulation</keyword>
<dbReference type="InterPro" id="IPR001647">
    <property type="entry name" value="HTH_TetR"/>
</dbReference>
<dbReference type="PROSITE" id="PS50977">
    <property type="entry name" value="HTH_TETR_2"/>
    <property type="match status" value="1"/>
</dbReference>
<dbReference type="Pfam" id="PF00440">
    <property type="entry name" value="TetR_N"/>
    <property type="match status" value="1"/>
</dbReference>
<proteinExistence type="predicted"/>
<keyword evidence="3 5" id="KW-0238">DNA-binding</keyword>
<reference evidence="8 9" key="1">
    <citation type="submission" date="2024-01" db="EMBL/GenBank/DDBJ databases">
        <title>Genome insights into Plantactinospora veratri sp. nov.</title>
        <authorList>
            <person name="Wang L."/>
        </authorList>
    </citation>
    <scope>NUCLEOTIDE SEQUENCE [LARGE SCALE GENOMIC DNA]</scope>
    <source>
        <strain evidence="8 9">NEAU-FHS4</strain>
    </source>
</reference>
<evidence type="ECO:0000256" key="4">
    <source>
        <dbReference type="ARBA" id="ARBA00023163"/>
    </source>
</evidence>
<evidence type="ECO:0000256" key="1">
    <source>
        <dbReference type="ARBA" id="ARBA00022491"/>
    </source>
</evidence>
<evidence type="ECO:0000256" key="5">
    <source>
        <dbReference type="PROSITE-ProRule" id="PRU00335"/>
    </source>
</evidence>
<dbReference type="PRINTS" id="PR00455">
    <property type="entry name" value="HTHTETR"/>
</dbReference>
<evidence type="ECO:0000259" key="7">
    <source>
        <dbReference type="PROSITE" id="PS50977"/>
    </source>
</evidence>
<evidence type="ECO:0000313" key="8">
    <source>
        <dbReference type="EMBL" id="MEE6311452.1"/>
    </source>
</evidence>
<dbReference type="Proteomes" id="UP001339911">
    <property type="component" value="Unassembled WGS sequence"/>
</dbReference>
<sequence>MTAGPARTGRRGGLRTDDTRSRIQDVALGLFVADGYDRTSLREVADRLGLTKAALYYHFRAKEDIVDSLIEERIAALAELIEWAEREPDPVRMRREFVRRYASDLYETERQAEISRFVARNPTVVNALPGGRRLAARMRQALELLVAPDEPLGAQLRRILAVFCLHAGELFGEGLGDERERRTALLEIALETMASADGATARRDQQRSGVPAAAPARPDIRATTRSGC</sequence>
<dbReference type="EMBL" id="JAZGQL010000034">
    <property type="protein sequence ID" value="MEE6311452.1"/>
    <property type="molecule type" value="Genomic_DNA"/>
</dbReference>
<name>A0ABU7SNB5_9ACTN</name>
<keyword evidence="1" id="KW-0678">Repressor</keyword>
<dbReference type="PANTHER" id="PTHR30055:SF175">
    <property type="entry name" value="HTH-TYPE TRANSCRIPTIONAL REPRESSOR KSTR2"/>
    <property type="match status" value="1"/>
</dbReference>
<dbReference type="InterPro" id="IPR050109">
    <property type="entry name" value="HTH-type_TetR-like_transc_reg"/>
</dbReference>
<dbReference type="RefSeq" id="WP_331211440.1">
    <property type="nucleotide sequence ID" value="NZ_JAZGQL010000034.1"/>
</dbReference>
<organism evidence="8 9">
    <name type="scientific">Plantactinospora veratri</name>
    <dbReference type="NCBI Taxonomy" id="1436122"/>
    <lineage>
        <taxon>Bacteria</taxon>
        <taxon>Bacillati</taxon>
        <taxon>Actinomycetota</taxon>
        <taxon>Actinomycetes</taxon>
        <taxon>Micromonosporales</taxon>
        <taxon>Micromonosporaceae</taxon>
        <taxon>Plantactinospora</taxon>
    </lineage>
</organism>
<evidence type="ECO:0000256" key="3">
    <source>
        <dbReference type="ARBA" id="ARBA00023125"/>
    </source>
</evidence>
<dbReference type="SUPFAM" id="SSF46689">
    <property type="entry name" value="Homeodomain-like"/>
    <property type="match status" value="1"/>
</dbReference>
<feature type="domain" description="HTH tetR-type" evidence="7">
    <location>
        <begin position="17"/>
        <end position="77"/>
    </location>
</feature>
<dbReference type="InterPro" id="IPR009057">
    <property type="entry name" value="Homeodomain-like_sf"/>
</dbReference>
<keyword evidence="4" id="KW-0804">Transcription</keyword>
<accession>A0ABU7SNB5</accession>
<comment type="caution">
    <text evidence="8">The sequence shown here is derived from an EMBL/GenBank/DDBJ whole genome shotgun (WGS) entry which is preliminary data.</text>
</comment>
<feature type="region of interest" description="Disordered" evidence="6">
    <location>
        <begin position="197"/>
        <end position="228"/>
    </location>
</feature>
<gene>
    <name evidence="8" type="ORF">V1634_31985</name>
</gene>
<dbReference type="InterPro" id="IPR023772">
    <property type="entry name" value="DNA-bd_HTH_TetR-type_CS"/>
</dbReference>
<dbReference type="PANTHER" id="PTHR30055">
    <property type="entry name" value="HTH-TYPE TRANSCRIPTIONAL REGULATOR RUTR"/>
    <property type="match status" value="1"/>
</dbReference>
<evidence type="ECO:0000256" key="6">
    <source>
        <dbReference type="SAM" id="MobiDB-lite"/>
    </source>
</evidence>
<feature type="DNA-binding region" description="H-T-H motif" evidence="5">
    <location>
        <begin position="40"/>
        <end position="59"/>
    </location>
</feature>
<protein>
    <submittedName>
        <fullName evidence="8">Helix-turn-helix domain-containing protein</fullName>
    </submittedName>
</protein>